<dbReference type="AlphaFoldDB" id="A0A2V0NWP5"/>
<keyword evidence="3" id="KW-1185">Reference proteome</keyword>
<feature type="compositionally biased region" description="Acidic residues" evidence="1">
    <location>
        <begin position="7"/>
        <end position="46"/>
    </location>
</feature>
<dbReference type="OrthoDB" id="541429at2759"/>
<name>A0A2V0NWP5_9CHLO</name>
<protein>
    <submittedName>
        <fullName evidence="2">Uncharacterized protein</fullName>
    </submittedName>
</protein>
<evidence type="ECO:0000313" key="2">
    <source>
        <dbReference type="EMBL" id="GBF91759.1"/>
    </source>
</evidence>
<sequence length="342" mass="38850">MSASEELVTDEAAEYMAEEFEDELEDEIEEQEEGVEEELEEQEEEGAAGYPSPDGEEDAAAEASEALEGGVRAASGPRLPNPLALLGRLRPANLAKGIQEQRHNLQRLIWRLEDAGVFGAKMARKFAVKAVRPALVWLVVSRAMRTIEASRDPRIRMLRQPSHKQIDYYYTQLLGKNWREHIDAVREVDEGLVTDDIVREKRKLAAVMLRRMEVEEWDKERMRHFYYGLYGMGPWYWDMEERLHNPFFTGARGWNGPIEGWVGENRVFLGDAPPAATDFREAALDSIARERGRPLRREARDAAAARERLRGADSVLGSRVFEGVLDRAEARRQIDAAEAAAT</sequence>
<feature type="region of interest" description="Disordered" evidence="1">
    <location>
        <begin position="1"/>
        <end position="75"/>
    </location>
</feature>
<proteinExistence type="predicted"/>
<dbReference type="STRING" id="307507.A0A2V0NWP5"/>
<dbReference type="Proteomes" id="UP000247498">
    <property type="component" value="Unassembled WGS sequence"/>
</dbReference>
<accession>A0A2V0NWP5</accession>
<dbReference type="InParanoid" id="A0A2V0NWP5"/>
<gene>
    <name evidence="2" type="ORF">Rsub_04063</name>
</gene>
<evidence type="ECO:0000313" key="3">
    <source>
        <dbReference type="Proteomes" id="UP000247498"/>
    </source>
</evidence>
<comment type="caution">
    <text evidence="2">The sequence shown here is derived from an EMBL/GenBank/DDBJ whole genome shotgun (WGS) entry which is preliminary data.</text>
</comment>
<organism evidence="2 3">
    <name type="scientific">Raphidocelis subcapitata</name>
    <dbReference type="NCBI Taxonomy" id="307507"/>
    <lineage>
        <taxon>Eukaryota</taxon>
        <taxon>Viridiplantae</taxon>
        <taxon>Chlorophyta</taxon>
        <taxon>core chlorophytes</taxon>
        <taxon>Chlorophyceae</taxon>
        <taxon>CS clade</taxon>
        <taxon>Sphaeropleales</taxon>
        <taxon>Selenastraceae</taxon>
        <taxon>Raphidocelis</taxon>
    </lineage>
</organism>
<dbReference type="EMBL" id="BDRX01000026">
    <property type="protein sequence ID" value="GBF91759.1"/>
    <property type="molecule type" value="Genomic_DNA"/>
</dbReference>
<reference evidence="2 3" key="1">
    <citation type="journal article" date="2018" name="Sci. Rep.">
        <title>Raphidocelis subcapitata (=Pseudokirchneriella subcapitata) provides an insight into genome evolution and environmental adaptations in the Sphaeropleales.</title>
        <authorList>
            <person name="Suzuki S."/>
            <person name="Yamaguchi H."/>
            <person name="Nakajima N."/>
            <person name="Kawachi M."/>
        </authorList>
    </citation>
    <scope>NUCLEOTIDE SEQUENCE [LARGE SCALE GENOMIC DNA]</scope>
    <source>
        <strain evidence="2 3">NIES-35</strain>
    </source>
</reference>
<evidence type="ECO:0000256" key="1">
    <source>
        <dbReference type="SAM" id="MobiDB-lite"/>
    </source>
</evidence>